<organism evidence="2 3">
    <name type="scientific">Candidatus Woesebacteria bacterium RBG_16_42_24</name>
    <dbReference type="NCBI Taxonomy" id="1802485"/>
    <lineage>
        <taxon>Bacteria</taxon>
        <taxon>Candidatus Woeseibacteriota</taxon>
    </lineage>
</organism>
<dbReference type="EMBL" id="MGFX01000006">
    <property type="protein sequence ID" value="OGM15267.1"/>
    <property type="molecule type" value="Genomic_DNA"/>
</dbReference>
<evidence type="ECO:0000256" key="1">
    <source>
        <dbReference type="SAM" id="MobiDB-lite"/>
    </source>
</evidence>
<comment type="caution">
    <text evidence="2">The sequence shown here is derived from an EMBL/GenBank/DDBJ whole genome shotgun (WGS) entry which is preliminary data.</text>
</comment>
<sequence>MADESGEGPLTPEEAFQRTREGIRRGGLKDYTQRPESPRLVPPVTETQTPVRPRSISPQGLRQGIEKTALVQSLEQGQRTRTEERLRQVTSPRPETPGKKLDRVTRGEVRNE</sequence>
<feature type="compositionally biased region" description="Basic and acidic residues" evidence="1">
    <location>
        <begin position="96"/>
        <end position="112"/>
    </location>
</feature>
<protein>
    <submittedName>
        <fullName evidence="2">Uncharacterized protein</fullName>
    </submittedName>
</protein>
<feature type="compositionally biased region" description="Basic and acidic residues" evidence="1">
    <location>
        <begin position="78"/>
        <end position="87"/>
    </location>
</feature>
<dbReference type="AlphaFoldDB" id="A0A1F7XJS0"/>
<accession>A0A1F7XJS0</accession>
<dbReference type="Proteomes" id="UP000177382">
    <property type="component" value="Unassembled WGS sequence"/>
</dbReference>
<feature type="region of interest" description="Disordered" evidence="1">
    <location>
        <begin position="1"/>
        <end position="112"/>
    </location>
</feature>
<dbReference type="STRING" id="1802485.A2V97_01370"/>
<gene>
    <name evidence="2" type="ORF">A2V97_01370</name>
</gene>
<proteinExistence type="predicted"/>
<feature type="compositionally biased region" description="Basic and acidic residues" evidence="1">
    <location>
        <begin position="15"/>
        <end position="37"/>
    </location>
</feature>
<evidence type="ECO:0000313" key="3">
    <source>
        <dbReference type="Proteomes" id="UP000177382"/>
    </source>
</evidence>
<evidence type="ECO:0000313" key="2">
    <source>
        <dbReference type="EMBL" id="OGM15267.1"/>
    </source>
</evidence>
<name>A0A1F7XJS0_9BACT</name>
<reference evidence="2 3" key="1">
    <citation type="journal article" date="2016" name="Nat. Commun.">
        <title>Thousands of microbial genomes shed light on interconnected biogeochemical processes in an aquifer system.</title>
        <authorList>
            <person name="Anantharaman K."/>
            <person name="Brown C.T."/>
            <person name="Hug L.A."/>
            <person name="Sharon I."/>
            <person name="Castelle C.J."/>
            <person name="Probst A.J."/>
            <person name="Thomas B.C."/>
            <person name="Singh A."/>
            <person name="Wilkins M.J."/>
            <person name="Karaoz U."/>
            <person name="Brodie E.L."/>
            <person name="Williams K.H."/>
            <person name="Hubbard S.S."/>
            <person name="Banfield J.F."/>
        </authorList>
    </citation>
    <scope>NUCLEOTIDE SEQUENCE [LARGE SCALE GENOMIC DNA]</scope>
</reference>
<feature type="compositionally biased region" description="Polar residues" evidence="1">
    <location>
        <begin position="45"/>
        <end position="60"/>
    </location>
</feature>